<dbReference type="CDD" id="cd01563">
    <property type="entry name" value="Thr-synth_1"/>
    <property type="match status" value="1"/>
</dbReference>
<dbReference type="InterPro" id="IPR036052">
    <property type="entry name" value="TrpB-like_PALP_sf"/>
</dbReference>
<feature type="domain" description="Tryptophan synthase beta chain-like PALP" evidence="7">
    <location>
        <begin position="143"/>
        <end position="444"/>
    </location>
</feature>
<dbReference type="PANTHER" id="PTHR48078:SF6">
    <property type="entry name" value="L-THREONINE DEHYDRATASE CATABOLIC TDCB"/>
    <property type="match status" value="1"/>
</dbReference>
<evidence type="ECO:0000313" key="9">
    <source>
        <dbReference type="Proteomes" id="UP001151287"/>
    </source>
</evidence>
<feature type="region of interest" description="Disordered" evidence="6">
    <location>
        <begin position="1"/>
        <end position="63"/>
    </location>
</feature>
<evidence type="ECO:0000313" key="8">
    <source>
        <dbReference type="EMBL" id="KAJ1683859.1"/>
    </source>
</evidence>
<keyword evidence="9" id="KW-1185">Reference proteome</keyword>
<dbReference type="SUPFAM" id="SSF53686">
    <property type="entry name" value="Tryptophan synthase beta subunit-like PLP-dependent enzymes"/>
    <property type="match status" value="1"/>
</dbReference>
<dbReference type="PANTHER" id="PTHR48078">
    <property type="entry name" value="THREONINE DEHYDRATASE, MITOCHONDRIAL-RELATED"/>
    <property type="match status" value="1"/>
</dbReference>
<comment type="caution">
    <text evidence="8">The sequence shown here is derived from an EMBL/GenBank/DDBJ whole genome shotgun (WGS) entry which is preliminary data.</text>
</comment>
<dbReference type="OrthoDB" id="7773036at2759"/>
<keyword evidence="3 5" id="KW-0663">Pyridoxal phosphate</keyword>
<dbReference type="AlphaFoldDB" id="A0A9P9Z7N6"/>
<dbReference type="GO" id="GO:0003941">
    <property type="term" value="F:L-serine ammonia-lyase activity"/>
    <property type="evidence" value="ECO:0007669"/>
    <property type="project" value="TreeGrafter"/>
</dbReference>
<gene>
    <name evidence="8" type="ORF">LUZ63_021004</name>
</gene>
<protein>
    <recommendedName>
        <fullName evidence="7">Tryptophan synthase beta chain-like PALP domain-containing protein</fullName>
    </recommendedName>
</protein>
<evidence type="ECO:0000256" key="4">
    <source>
        <dbReference type="ARBA" id="ARBA00023239"/>
    </source>
</evidence>
<proteinExistence type="inferred from homology"/>
<feature type="compositionally biased region" description="Basic and acidic residues" evidence="6">
    <location>
        <begin position="1"/>
        <end position="10"/>
    </location>
</feature>
<evidence type="ECO:0000259" key="7">
    <source>
        <dbReference type="Pfam" id="PF00291"/>
    </source>
</evidence>
<dbReference type="InterPro" id="IPR001926">
    <property type="entry name" value="TrpB-like_PALP"/>
</dbReference>
<evidence type="ECO:0000256" key="6">
    <source>
        <dbReference type="SAM" id="MobiDB-lite"/>
    </source>
</evidence>
<dbReference type="GO" id="GO:0009097">
    <property type="term" value="P:isoleucine biosynthetic process"/>
    <property type="evidence" value="ECO:0007669"/>
    <property type="project" value="TreeGrafter"/>
</dbReference>
<dbReference type="Gene3D" id="3.40.50.1100">
    <property type="match status" value="2"/>
</dbReference>
<evidence type="ECO:0000256" key="1">
    <source>
        <dbReference type="ARBA" id="ARBA00001933"/>
    </source>
</evidence>
<dbReference type="NCBIfam" id="TIGR00260">
    <property type="entry name" value="thrC"/>
    <property type="match status" value="1"/>
</dbReference>
<comment type="similarity">
    <text evidence="2">Belongs to the threonine synthase family.</text>
</comment>
<dbReference type="InterPro" id="IPR004450">
    <property type="entry name" value="Thr_synthase-like"/>
</dbReference>
<accession>A0A9P9Z7N6</accession>
<dbReference type="EMBL" id="JAMQYH010000097">
    <property type="protein sequence ID" value="KAJ1683859.1"/>
    <property type="molecule type" value="Genomic_DNA"/>
</dbReference>
<dbReference type="GO" id="GO:0004794">
    <property type="term" value="F:threonine deaminase activity"/>
    <property type="evidence" value="ECO:0007669"/>
    <property type="project" value="TreeGrafter"/>
</dbReference>
<sequence length="476" mass="50303">MRDSVHDARRPLPRLALLIERGRGTRPAEAPATVRDRADRPGSAPAELVPPVDPSTEKAVTTDPQLREGAFGNATGLSCRECGAVQELGPSYACPECFGPLEVAYSFPAVTREEIEAGPANIWRYKALLPVPADIESSPNTEPGFTRLLRAENLGRELGIDTLWVKDDSTNPTNSFKDRVVACALSAARELGATVFACPSTGNLANAVAAAGARAGMRTVVLIPSNLEHPKQVNSAVFTDSLIAVDGNYDDVNKLAQEIAAEEEGWAFVNVNVRPFYAEGSKTLGYEIAEQLGWRLPDQIVIPVASGSQLTKVDKAFRELIDLGLVEDKPYKVFGAQAEGCSPVSAAYKSGVDAIRPVKPDTIAKSLAIGNPADGIYVLDVAKRTGGAVEDVTDDEVRAAIVKLARTEGVFTETAGGTTLAVLEKLVDSGLLDPSKETVAINTGHGLKTLDAVSGQVGPRATIKASYDAFAEAGLV</sequence>
<dbReference type="Proteomes" id="UP001151287">
    <property type="component" value="Unassembled WGS sequence"/>
</dbReference>
<dbReference type="InterPro" id="IPR050147">
    <property type="entry name" value="Ser/Thr_Dehydratase"/>
</dbReference>
<dbReference type="GO" id="GO:0006567">
    <property type="term" value="P:L-threonine catabolic process"/>
    <property type="evidence" value="ECO:0007669"/>
    <property type="project" value="TreeGrafter"/>
</dbReference>
<keyword evidence="4" id="KW-0456">Lyase</keyword>
<dbReference type="Pfam" id="PF00291">
    <property type="entry name" value="PALP"/>
    <property type="match status" value="1"/>
</dbReference>
<dbReference type="GO" id="GO:0006565">
    <property type="term" value="P:L-serine catabolic process"/>
    <property type="evidence" value="ECO:0007669"/>
    <property type="project" value="TreeGrafter"/>
</dbReference>
<evidence type="ECO:0000256" key="3">
    <source>
        <dbReference type="ARBA" id="ARBA00022898"/>
    </source>
</evidence>
<evidence type="ECO:0000256" key="5">
    <source>
        <dbReference type="PIRSR" id="PIRSR604450-51"/>
    </source>
</evidence>
<organism evidence="8 9">
    <name type="scientific">Rhynchospora breviuscula</name>
    <dbReference type="NCBI Taxonomy" id="2022672"/>
    <lineage>
        <taxon>Eukaryota</taxon>
        <taxon>Viridiplantae</taxon>
        <taxon>Streptophyta</taxon>
        <taxon>Embryophyta</taxon>
        <taxon>Tracheophyta</taxon>
        <taxon>Spermatophyta</taxon>
        <taxon>Magnoliopsida</taxon>
        <taxon>Liliopsida</taxon>
        <taxon>Poales</taxon>
        <taxon>Cyperaceae</taxon>
        <taxon>Cyperoideae</taxon>
        <taxon>Rhynchosporeae</taxon>
        <taxon>Rhynchospora</taxon>
    </lineage>
</organism>
<feature type="modified residue" description="N6-(pyridoxal phosphate)lysine" evidence="5">
    <location>
        <position position="177"/>
    </location>
</feature>
<reference evidence="8" key="1">
    <citation type="journal article" date="2022" name="Cell">
        <title>Repeat-based holocentromeres influence genome architecture and karyotype evolution.</title>
        <authorList>
            <person name="Hofstatter P.G."/>
            <person name="Thangavel G."/>
            <person name="Lux T."/>
            <person name="Neumann P."/>
            <person name="Vondrak T."/>
            <person name="Novak P."/>
            <person name="Zhang M."/>
            <person name="Costa L."/>
            <person name="Castellani M."/>
            <person name="Scott A."/>
            <person name="Toegelov H."/>
            <person name="Fuchs J."/>
            <person name="Mata-Sucre Y."/>
            <person name="Dias Y."/>
            <person name="Vanzela A.L.L."/>
            <person name="Huettel B."/>
            <person name="Almeida C.C.S."/>
            <person name="Simkova H."/>
            <person name="Souza G."/>
            <person name="Pedrosa-Harand A."/>
            <person name="Macas J."/>
            <person name="Mayer K.F.X."/>
            <person name="Houben A."/>
            <person name="Marques A."/>
        </authorList>
    </citation>
    <scope>NUCLEOTIDE SEQUENCE</scope>
    <source>
        <strain evidence="8">RhyBre1mFocal</strain>
    </source>
</reference>
<comment type="cofactor">
    <cofactor evidence="1 5">
        <name>pyridoxal 5'-phosphate</name>
        <dbReference type="ChEBI" id="CHEBI:597326"/>
    </cofactor>
</comment>
<name>A0A9P9Z7N6_9POAL</name>
<evidence type="ECO:0000256" key="2">
    <source>
        <dbReference type="ARBA" id="ARBA00005517"/>
    </source>
</evidence>